<dbReference type="InterPro" id="IPR013752">
    <property type="entry name" value="KPA_reductase"/>
</dbReference>
<evidence type="ECO:0000256" key="5">
    <source>
        <dbReference type="ARBA" id="ARBA00022655"/>
    </source>
</evidence>
<comment type="similarity">
    <text evidence="2">Belongs to the ketopantoate reductase family.</text>
</comment>
<dbReference type="AlphaFoldDB" id="A0A839UJS2"/>
<keyword evidence="7 13" id="KW-0560">Oxidoreductase</keyword>
<dbReference type="GO" id="GO:0015940">
    <property type="term" value="P:pantothenate biosynthetic process"/>
    <property type="evidence" value="ECO:0007669"/>
    <property type="project" value="UniProtKB-UniPathway"/>
</dbReference>
<evidence type="ECO:0000259" key="11">
    <source>
        <dbReference type="Pfam" id="PF02558"/>
    </source>
</evidence>
<evidence type="ECO:0000259" key="12">
    <source>
        <dbReference type="Pfam" id="PF08546"/>
    </source>
</evidence>
<keyword evidence="10" id="KW-0472">Membrane</keyword>
<organism evidence="13 14">
    <name type="scientific">Phyllobacterium trifolii</name>
    <dbReference type="NCBI Taxonomy" id="300193"/>
    <lineage>
        <taxon>Bacteria</taxon>
        <taxon>Pseudomonadati</taxon>
        <taxon>Pseudomonadota</taxon>
        <taxon>Alphaproteobacteria</taxon>
        <taxon>Hyphomicrobiales</taxon>
        <taxon>Phyllobacteriaceae</taxon>
        <taxon>Phyllobacterium</taxon>
    </lineage>
</organism>
<dbReference type="InterPro" id="IPR036291">
    <property type="entry name" value="NAD(P)-bd_dom_sf"/>
</dbReference>
<evidence type="ECO:0000313" key="13">
    <source>
        <dbReference type="EMBL" id="MBB3148851.1"/>
    </source>
</evidence>
<evidence type="ECO:0000256" key="10">
    <source>
        <dbReference type="SAM" id="Phobius"/>
    </source>
</evidence>
<evidence type="ECO:0000256" key="6">
    <source>
        <dbReference type="ARBA" id="ARBA00022857"/>
    </source>
</evidence>
<protein>
    <recommendedName>
        <fullName evidence="4">2-dehydropantoate 2-reductase</fullName>
        <ecNumber evidence="3">1.1.1.169</ecNumber>
    </recommendedName>
    <alternativeName>
        <fullName evidence="8">Ketopantoate reductase</fullName>
    </alternativeName>
</protein>
<keyword evidence="14" id="KW-1185">Reference proteome</keyword>
<keyword evidence="10" id="KW-0812">Transmembrane</keyword>
<keyword evidence="5" id="KW-0566">Pantothenate biosynthesis</keyword>
<proteinExistence type="inferred from homology"/>
<name>A0A839UJS2_9HYPH</name>
<dbReference type="EMBL" id="JACHXN010000023">
    <property type="protein sequence ID" value="MBB3148851.1"/>
    <property type="molecule type" value="Genomic_DNA"/>
</dbReference>
<dbReference type="InterPro" id="IPR008927">
    <property type="entry name" value="6-PGluconate_DH-like_C_sf"/>
</dbReference>
<reference evidence="13 14" key="1">
    <citation type="submission" date="2020-08" db="EMBL/GenBank/DDBJ databases">
        <title>Genomic Encyclopedia of Type Strains, Phase III (KMG-III): the genomes of soil and plant-associated and newly described type strains.</title>
        <authorList>
            <person name="Whitman W."/>
        </authorList>
    </citation>
    <scope>NUCLEOTIDE SEQUENCE [LARGE SCALE GENOMIC DNA]</scope>
    <source>
        <strain evidence="13 14">CECT 7015</strain>
    </source>
</reference>
<feature type="transmembrane region" description="Helical" evidence="10">
    <location>
        <begin position="27"/>
        <end position="49"/>
    </location>
</feature>
<evidence type="ECO:0000256" key="3">
    <source>
        <dbReference type="ARBA" id="ARBA00013014"/>
    </source>
</evidence>
<dbReference type="GO" id="GO:0050661">
    <property type="term" value="F:NADP binding"/>
    <property type="evidence" value="ECO:0007669"/>
    <property type="project" value="TreeGrafter"/>
</dbReference>
<dbReference type="Gene3D" id="1.10.1040.10">
    <property type="entry name" value="N-(1-d-carboxylethyl)-l-norvaline Dehydrogenase, domain 2"/>
    <property type="match status" value="1"/>
</dbReference>
<dbReference type="UniPathway" id="UPA00028">
    <property type="reaction ID" value="UER00004"/>
</dbReference>
<dbReference type="GO" id="GO:0005737">
    <property type="term" value="C:cytoplasm"/>
    <property type="evidence" value="ECO:0007669"/>
    <property type="project" value="TreeGrafter"/>
</dbReference>
<feature type="domain" description="Ketopantoate reductase C-terminal" evidence="12">
    <location>
        <begin position="212"/>
        <end position="324"/>
    </location>
</feature>
<comment type="pathway">
    <text evidence="1">Cofactor biosynthesis; (R)-pantothenate biosynthesis; (R)-pantoate from 3-methyl-2-oxobutanoate: step 2/2.</text>
</comment>
<dbReference type="GO" id="GO:0008677">
    <property type="term" value="F:2-dehydropantoate 2-reductase activity"/>
    <property type="evidence" value="ECO:0007669"/>
    <property type="project" value="UniProtKB-EC"/>
</dbReference>
<feature type="domain" description="Ketopantoate reductase N-terminal" evidence="11">
    <location>
        <begin position="31"/>
        <end position="168"/>
    </location>
</feature>
<dbReference type="EC" id="1.1.1.169" evidence="3"/>
<dbReference type="Proteomes" id="UP000554520">
    <property type="component" value="Unassembled WGS sequence"/>
</dbReference>
<evidence type="ECO:0000313" key="14">
    <source>
        <dbReference type="Proteomes" id="UP000554520"/>
    </source>
</evidence>
<dbReference type="PANTHER" id="PTHR43765">
    <property type="entry name" value="2-DEHYDROPANTOATE 2-REDUCTASE-RELATED"/>
    <property type="match status" value="1"/>
</dbReference>
<dbReference type="PANTHER" id="PTHR43765:SF2">
    <property type="entry name" value="2-DEHYDROPANTOATE 2-REDUCTASE"/>
    <property type="match status" value="1"/>
</dbReference>
<gene>
    <name evidence="13" type="ORF">FHS21_005299</name>
</gene>
<evidence type="ECO:0000256" key="9">
    <source>
        <dbReference type="ARBA" id="ARBA00048793"/>
    </source>
</evidence>
<dbReference type="SUPFAM" id="SSF48179">
    <property type="entry name" value="6-phosphogluconate dehydrogenase C-terminal domain-like"/>
    <property type="match status" value="1"/>
</dbReference>
<dbReference type="Pfam" id="PF02558">
    <property type="entry name" value="ApbA"/>
    <property type="match status" value="1"/>
</dbReference>
<dbReference type="InterPro" id="IPR013328">
    <property type="entry name" value="6PGD_dom2"/>
</dbReference>
<evidence type="ECO:0000256" key="4">
    <source>
        <dbReference type="ARBA" id="ARBA00019465"/>
    </source>
</evidence>
<comment type="catalytic activity">
    <reaction evidence="9">
        <text>(R)-pantoate + NADP(+) = 2-dehydropantoate + NADPH + H(+)</text>
        <dbReference type="Rhea" id="RHEA:16233"/>
        <dbReference type="ChEBI" id="CHEBI:11561"/>
        <dbReference type="ChEBI" id="CHEBI:15378"/>
        <dbReference type="ChEBI" id="CHEBI:15980"/>
        <dbReference type="ChEBI" id="CHEBI:57783"/>
        <dbReference type="ChEBI" id="CHEBI:58349"/>
        <dbReference type="EC" id="1.1.1.169"/>
    </reaction>
</comment>
<evidence type="ECO:0000256" key="1">
    <source>
        <dbReference type="ARBA" id="ARBA00004994"/>
    </source>
</evidence>
<dbReference type="Pfam" id="PF08546">
    <property type="entry name" value="ApbA_C"/>
    <property type="match status" value="1"/>
</dbReference>
<evidence type="ECO:0000256" key="8">
    <source>
        <dbReference type="ARBA" id="ARBA00032024"/>
    </source>
</evidence>
<dbReference type="RefSeq" id="WP_210283622.1">
    <property type="nucleotide sequence ID" value="NZ_JACHXN010000023.1"/>
</dbReference>
<comment type="caution">
    <text evidence="13">The sequence shown here is derived from an EMBL/GenBank/DDBJ whole genome shotgun (WGS) entry which is preliminary data.</text>
</comment>
<dbReference type="SUPFAM" id="SSF51735">
    <property type="entry name" value="NAD(P)-binding Rossmann-fold domains"/>
    <property type="match status" value="1"/>
</dbReference>
<dbReference type="Gene3D" id="3.40.50.720">
    <property type="entry name" value="NAD(P)-binding Rossmann-like Domain"/>
    <property type="match status" value="1"/>
</dbReference>
<keyword evidence="10" id="KW-1133">Transmembrane helix</keyword>
<evidence type="ECO:0000256" key="7">
    <source>
        <dbReference type="ARBA" id="ARBA00023002"/>
    </source>
</evidence>
<dbReference type="InterPro" id="IPR013332">
    <property type="entry name" value="KPR_N"/>
</dbReference>
<sequence length="345" mass="36975">MPIHLTCRHFLMACCAIDYHVIHTIGYLMRIIVFGLGAIGGVVAAQLSLAGHSVIGIARGHQLEAVSRSGLALLTPEGKKTATFPVCADPREISFSSSDAVLLAMKGQDTAQALFQLKAAGVVEQPVFCFQNGVANETLALRFFRNVYGVTVMLPADFEKPGEVAAYGVPKIGIFDIGRYPAGIDAAVVNLCQILNASGFVANARSDVIRSKYRKLLGNLRNIIDAAFGDEQLQEKWYEKARAEAEEVLMTAGIEWDSFDASARSQMVMTAIPGRSRIGSSTLQSVVRGTGSLETSYLNGEIVLLGRLHNLETPYNSALCSLSEKLANGQLTPKTATDVPVASVP</sequence>
<accession>A0A839UJS2</accession>
<dbReference type="InterPro" id="IPR050838">
    <property type="entry name" value="Ketopantoate_reductase"/>
</dbReference>
<keyword evidence="6" id="KW-0521">NADP</keyword>
<evidence type="ECO:0000256" key="2">
    <source>
        <dbReference type="ARBA" id="ARBA00007870"/>
    </source>
</evidence>